<organism evidence="1 2">
    <name type="scientific">Rhizopogon vesiculosus</name>
    <dbReference type="NCBI Taxonomy" id="180088"/>
    <lineage>
        <taxon>Eukaryota</taxon>
        <taxon>Fungi</taxon>
        <taxon>Dikarya</taxon>
        <taxon>Basidiomycota</taxon>
        <taxon>Agaricomycotina</taxon>
        <taxon>Agaricomycetes</taxon>
        <taxon>Agaricomycetidae</taxon>
        <taxon>Boletales</taxon>
        <taxon>Suillineae</taxon>
        <taxon>Rhizopogonaceae</taxon>
        <taxon>Rhizopogon</taxon>
    </lineage>
</organism>
<accession>A0A1J8PSK4</accession>
<keyword evidence="2" id="KW-1185">Reference proteome</keyword>
<evidence type="ECO:0000313" key="2">
    <source>
        <dbReference type="Proteomes" id="UP000183567"/>
    </source>
</evidence>
<sequence length="27" mass="3254">MAKQAWDALTSKTIKHCWDHTQIQFHQ</sequence>
<dbReference type="EMBL" id="LVVM01004791">
    <property type="protein sequence ID" value="OJA12182.1"/>
    <property type="molecule type" value="Genomic_DNA"/>
</dbReference>
<name>A0A1J8PSK4_9AGAM</name>
<dbReference type="AlphaFoldDB" id="A0A1J8PSK4"/>
<comment type="caution">
    <text evidence="1">The sequence shown here is derived from an EMBL/GenBank/DDBJ whole genome shotgun (WGS) entry which is preliminary data.</text>
</comment>
<reference evidence="1 2" key="1">
    <citation type="submission" date="2016-03" db="EMBL/GenBank/DDBJ databases">
        <title>Comparative genomics of the ectomycorrhizal sister species Rhizopogon vinicolor and Rhizopogon vesiculosus (Basidiomycota: Boletales) reveals a divergence of the mating type B locus.</title>
        <authorList>
            <person name="Mujic A.B."/>
            <person name="Kuo A."/>
            <person name="Tritt A."/>
            <person name="Lipzen A."/>
            <person name="Chen C."/>
            <person name="Johnson J."/>
            <person name="Sharma A."/>
            <person name="Barry K."/>
            <person name="Grigoriev I.V."/>
            <person name="Spatafora J.W."/>
        </authorList>
    </citation>
    <scope>NUCLEOTIDE SEQUENCE [LARGE SCALE GENOMIC DNA]</scope>
    <source>
        <strain evidence="1 2">AM-OR11-056</strain>
    </source>
</reference>
<protein>
    <recommendedName>
        <fullName evidence="3">DDE-1 domain-containing protein</fullName>
    </recommendedName>
</protein>
<gene>
    <name evidence="1" type="ORF">AZE42_11879</name>
</gene>
<proteinExistence type="predicted"/>
<evidence type="ECO:0000313" key="1">
    <source>
        <dbReference type="EMBL" id="OJA12182.1"/>
    </source>
</evidence>
<evidence type="ECO:0008006" key="3">
    <source>
        <dbReference type="Google" id="ProtNLM"/>
    </source>
</evidence>
<dbReference type="Proteomes" id="UP000183567">
    <property type="component" value="Unassembled WGS sequence"/>
</dbReference>